<keyword evidence="4 5" id="KW-0975">Bacterial flagellum</keyword>
<evidence type="ECO:0000256" key="3">
    <source>
        <dbReference type="ARBA" id="ARBA00023054"/>
    </source>
</evidence>
<keyword evidence="3" id="KW-0175">Coiled coil</keyword>
<evidence type="ECO:0000259" key="7">
    <source>
        <dbReference type="Pfam" id="PF07195"/>
    </source>
</evidence>
<dbReference type="AlphaFoldDB" id="A0A3S1DTJ5"/>
<dbReference type="GO" id="GO:0005576">
    <property type="term" value="C:extracellular region"/>
    <property type="evidence" value="ECO:0007669"/>
    <property type="project" value="UniProtKB-SubCell"/>
</dbReference>
<evidence type="ECO:0000313" key="8">
    <source>
        <dbReference type="EMBL" id="RUR33866.1"/>
    </source>
</evidence>
<gene>
    <name evidence="8" type="ORF">ELY33_02355</name>
</gene>
<dbReference type="Gene3D" id="1.20.1270.70">
    <property type="entry name" value="Designed single chain three-helix bundle"/>
    <property type="match status" value="1"/>
</dbReference>
<keyword evidence="8" id="KW-0966">Cell projection</keyword>
<organism evidence="8 9">
    <name type="scientific">Vreelandella andesensis</name>
    <dbReference type="NCBI Taxonomy" id="447567"/>
    <lineage>
        <taxon>Bacteria</taxon>
        <taxon>Pseudomonadati</taxon>
        <taxon>Pseudomonadota</taxon>
        <taxon>Gammaproteobacteria</taxon>
        <taxon>Oceanospirillales</taxon>
        <taxon>Halomonadaceae</taxon>
        <taxon>Vreelandella</taxon>
    </lineage>
</organism>
<keyword evidence="9" id="KW-1185">Reference proteome</keyword>
<accession>A0A3S1DTJ5</accession>
<feature type="domain" description="Flagellar hook-associated protein 2 C-terminal" evidence="7">
    <location>
        <begin position="225"/>
        <end position="452"/>
    </location>
</feature>
<dbReference type="InterPro" id="IPR003481">
    <property type="entry name" value="FliD_N"/>
</dbReference>
<name>A0A3S1DTJ5_9GAMM</name>
<dbReference type="InterPro" id="IPR040026">
    <property type="entry name" value="FliD"/>
</dbReference>
<dbReference type="PANTHER" id="PTHR30288">
    <property type="entry name" value="FLAGELLAR CAP/ASSEMBLY PROTEIN FLID"/>
    <property type="match status" value="1"/>
</dbReference>
<comment type="subcellular location">
    <subcellularLocation>
        <location evidence="5">Secreted</location>
    </subcellularLocation>
    <subcellularLocation>
        <location evidence="5">Bacterial flagellum</location>
    </subcellularLocation>
</comment>
<keyword evidence="8" id="KW-0282">Flagellum</keyword>
<dbReference type="PANTHER" id="PTHR30288:SF0">
    <property type="entry name" value="FLAGELLAR HOOK-ASSOCIATED PROTEIN 2"/>
    <property type="match status" value="1"/>
</dbReference>
<protein>
    <recommendedName>
        <fullName evidence="5">Flagellar hook-associated protein 2</fullName>
        <shortName evidence="5">HAP2</shortName>
    </recommendedName>
    <alternativeName>
        <fullName evidence="5">Flagellar cap protein</fullName>
    </alternativeName>
</protein>
<keyword evidence="8" id="KW-0969">Cilium</keyword>
<evidence type="ECO:0000256" key="1">
    <source>
        <dbReference type="ARBA" id="ARBA00009764"/>
    </source>
</evidence>
<evidence type="ECO:0000256" key="5">
    <source>
        <dbReference type="RuleBase" id="RU362066"/>
    </source>
</evidence>
<proteinExistence type="inferred from homology"/>
<evidence type="ECO:0000313" key="9">
    <source>
        <dbReference type="Proteomes" id="UP000287336"/>
    </source>
</evidence>
<dbReference type="Pfam" id="PF07195">
    <property type="entry name" value="FliD_C"/>
    <property type="match status" value="1"/>
</dbReference>
<dbReference type="GO" id="GO:0009424">
    <property type="term" value="C:bacterial-type flagellum hook"/>
    <property type="evidence" value="ECO:0007669"/>
    <property type="project" value="UniProtKB-UniRule"/>
</dbReference>
<evidence type="ECO:0000259" key="6">
    <source>
        <dbReference type="Pfam" id="PF02465"/>
    </source>
</evidence>
<dbReference type="Pfam" id="PF02465">
    <property type="entry name" value="FliD_N"/>
    <property type="match status" value="1"/>
</dbReference>
<dbReference type="GO" id="GO:0009421">
    <property type="term" value="C:bacterial-type flagellum filament cap"/>
    <property type="evidence" value="ECO:0007669"/>
    <property type="project" value="InterPro"/>
</dbReference>
<dbReference type="Pfam" id="PF07196">
    <property type="entry name" value="Flagellin_IN"/>
    <property type="match status" value="1"/>
</dbReference>
<dbReference type="EMBL" id="RZHG01000004">
    <property type="protein sequence ID" value="RUR33866.1"/>
    <property type="molecule type" value="Genomic_DNA"/>
</dbReference>
<comment type="subunit">
    <text evidence="2 5">Homopentamer.</text>
</comment>
<keyword evidence="5" id="KW-0964">Secreted</keyword>
<comment type="function">
    <text evidence="5">Required for morphogenesis and for the elongation of the flagellar filament by facilitating polymerization of the flagellin monomers at the tip of growing filament. Forms a capping structure, which prevents flagellin subunits (transported through the central channel of the flagellum) from leaking out without polymerization at the distal end.</text>
</comment>
<dbReference type="GO" id="GO:0071973">
    <property type="term" value="P:bacterial-type flagellum-dependent cell motility"/>
    <property type="evidence" value="ECO:0007669"/>
    <property type="project" value="TreeGrafter"/>
</dbReference>
<evidence type="ECO:0000256" key="2">
    <source>
        <dbReference type="ARBA" id="ARBA00011255"/>
    </source>
</evidence>
<dbReference type="RefSeq" id="WP_126943363.1">
    <property type="nucleotide sequence ID" value="NZ_RZHG01000004.1"/>
</dbReference>
<dbReference type="OrthoDB" id="5980200at2"/>
<sequence>MATITSLGVGSGLDLTGLLDQLQAAERGKLAPITLQKQQQQAKISAFGQLQTSLNAFQDAVEKINDPKLYQSLSANVRGTGSGEAIKATAAAEALPGSYRVDVSQLATSGTLASSRVDASDQALDLQGATALQLTFGSGEGVATKTVDITIADGSSLADIRDAINADKQAGVNATIINDGTGYRLALSSKTTGAEASIESFSFVDADSAAVTGPFAEDALTKRPGENAALTVNGIAISSAENSIEGAIQGVTLNLAELTIADGETASSTINIERDTLKQREAINGFVKAFNDLKGTIGKLTSFTGDSETAGELVGDNTVRTIESRLRSVLTGGVGGGELSTLSQLGITLQRDGKLKVDDDTLNDLVANNPQALSDFFTGENEGGGMAGRLNTTIEQMLGNNGVVKLAISGAENRVKSLDDRFERMEKTIEGTISRYRKQFSQLDSMIAQMNSMSSYLTQQFDALDSQLGRKK</sequence>
<dbReference type="InterPro" id="IPR010809">
    <property type="entry name" value="FliD_C"/>
</dbReference>
<feature type="domain" description="Flagellar hook-associated protein 2 N-terminal" evidence="6">
    <location>
        <begin position="11"/>
        <end position="109"/>
    </location>
</feature>
<dbReference type="Proteomes" id="UP000287336">
    <property type="component" value="Unassembled WGS sequence"/>
</dbReference>
<dbReference type="InterPro" id="IPR010810">
    <property type="entry name" value="Flagellin_hook_IN_motif"/>
</dbReference>
<reference evidence="8 9" key="1">
    <citation type="submission" date="2018-12" db="EMBL/GenBank/DDBJ databases">
        <title>three novel Halomonas strain isolated from plants.</title>
        <authorList>
            <person name="Sun C."/>
        </authorList>
    </citation>
    <scope>NUCLEOTIDE SEQUENCE [LARGE SCALE GENOMIC DNA]</scope>
    <source>
        <strain evidence="8 9">DSM 19434</strain>
    </source>
</reference>
<comment type="similarity">
    <text evidence="1 5">Belongs to the FliD family.</text>
</comment>
<comment type="caution">
    <text evidence="8">The sequence shown here is derived from an EMBL/GenBank/DDBJ whole genome shotgun (WGS) entry which is preliminary data.</text>
</comment>
<evidence type="ECO:0000256" key="4">
    <source>
        <dbReference type="ARBA" id="ARBA00023143"/>
    </source>
</evidence>
<dbReference type="GO" id="GO:0007155">
    <property type="term" value="P:cell adhesion"/>
    <property type="evidence" value="ECO:0007669"/>
    <property type="project" value="InterPro"/>
</dbReference>